<organism evidence="2">
    <name type="scientific">gut metagenome</name>
    <dbReference type="NCBI Taxonomy" id="749906"/>
    <lineage>
        <taxon>unclassified sequences</taxon>
        <taxon>metagenomes</taxon>
        <taxon>organismal metagenomes</taxon>
    </lineage>
</organism>
<comment type="caution">
    <text evidence="2">The sequence shown here is derived from an EMBL/GenBank/DDBJ whole genome shotgun (WGS) entry which is preliminary data.</text>
</comment>
<dbReference type="AlphaFoldDB" id="J9G7S0"/>
<feature type="compositionally biased region" description="Basic and acidic residues" evidence="1">
    <location>
        <begin position="49"/>
        <end position="114"/>
    </location>
</feature>
<evidence type="ECO:0000313" key="2">
    <source>
        <dbReference type="EMBL" id="EJX03297.1"/>
    </source>
</evidence>
<reference evidence="2" key="1">
    <citation type="journal article" date="2012" name="PLoS ONE">
        <title>Gene sets for utilization of primary and secondary nutrition supplies in the distal gut of endangered iberian lynx.</title>
        <authorList>
            <person name="Alcaide M."/>
            <person name="Messina E."/>
            <person name="Richter M."/>
            <person name="Bargiela R."/>
            <person name="Peplies J."/>
            <person name="Huws S.A."/>
            <person name="Newbold C.J."/>
            <person name="Golyshin P.N."/>
            <person name="Simon M.A."/>
            <person name="Lopez G."/>
            <person name="Yakimov M.M."/>
            <person name="Ferrer M."/>
        </authorList>
    </citation>
    <scope>NUCLEOTIDE SEQUENCE</scope>
</reference>
<proteinExistence type="predicted"/>
<accession>J9G7S0</accession>
<gene>
    <name evidence="2" type="ORF">EVA_08598</name>
</gene>
<feature type="compositionally biased region" description="Basic and acidic residues" evidence="1">
    <location>
        <begin position="1"/>
        <end position="34"/>
    </location>
</feature>
<protein>
    <submittedName>
        <fullName evidence="2">Uncharacterized protein</fullName>
    </submittedName>
</protein>
<evidence type="ECO:0000256" key="1">
    <source>
        <dbReference type="SAM" id="MobiDB-lite"/>
    </source>
</evidence>
<feature type="region of interest" description="Disordered" evidence="1">
    <location>
        <begin position="1"/>
        <end position="114"/>
    </location>
</feature>
<name>J9G7S0_9ZZZZ</name>
<sequence length="114" mass="13232">MLFAFDRLERTRMLKKPSPDRGENTEDRENDKNHKFLKGPHPLQVVAVEKQKSPEAGQHHQPELEHFGRFDIGKADPVRDGHRKSEGTDKHPADPKHFADIVFKSHDRILHSKE</sequence>
<dbReference type="EMBL" id="AMCI01002215">
    <property type="protein sequence ID" value="EJX03297.1"/>
    <property type="molecule type" value="Genomic_DNA"/>
</dbReference>